<dbReference type="GO" id="GO:0006397">
    <property type="term" value="P:mRNA processing"/>
    <property type="evidence" value="ECO:0007669"/>
    <property type="project" value="UniProtKB-KW"/>
</dbReference>
<evidence type="ECO:0000313" key="4">
    <source>
        <dbReference type="EMBL" id="MBW0538318.1"/>
    </source>
</evidence>
<dbReference type="Proteomes" id="UP000765509">
    <property type="component" value="Unassembled WGS sequence"/>
</dbReference>
<dbReference type="SUPFAM" id="SSF57756">
    <property type="entry name" value="Retrovirus zinc finger-like domains"/>
    <property type="match status" value="1"/>
</dbReference>
<keyword evidence="5" id="KW-1185">Reference proteome</keyword>
<dbReference type="SMART" id="SM00343">
    <property type="entry name" value="ZnF_C2HC"/>
    <property type="match status" value="1"/>
</dbReference>
<dbReference type="GO" id="GO:0008270">
    <property type="term" value="F:zinc ion binding"/>
    <property type="evidence" value="ECO:0007669"/>
    <property type="project" value="UniProtKB-KW"/>
</dbReference>
<feature type="domain" description="CCHC-type" evidence="3">
    <location>
        <begin position="260"/>
        <end position="273"/>
    </location>
</feature>
<dbReference type="PROSITE" id="PS50158">
    <property type="entry name" value="ZF_CCHC"/>
    <property type="match status" value="1"/>
</dbReference>
<dbReference type="OrthoDB" id="2518964at2759"/>
<evidence type="ECO:0000256" key="1">
    <source>
        <dbReference type="ARBA" id="ARBA00022664"/>
    </source>
</evidence>
<dbReference type="AlphaFoldDB" id="A0A9Q3FI58"/>
<proteinExistence type="predicted"/>
<reference evidence="4" key="1">
    <citation type="submission" date="2021-03" db="EMBL/GenBank/DDBJ databases">
        <title>Draft genome sequence of rust myrtle Austropuccinia psidii MF-1, a brazilian biotype.</title>
        <authorList>
            <person name="Quecine M.C."/>
            <person name="Pachon D.M.R."/>
            <person name="Bonatelli M.L."/>
            <person name="Correr F.H."/>
            <person name="Franceschini L.M."/>
            <person name="Leite T.F."/>
            <person name="Margarido G.R.A."/>
            <person name="Almeida C.A."/>
            <person name="Ferrarezi J.A."/>
            <person name="Labate C.A."/>
        </authorList>
    </citation>
    <scope>NUCLEOTIDE SEQUENCE</scope>
    <source>
        <strain evidence="4">MF-1</strain>
    </source>
</reference>
<evidence type="ECO:0000256" key="2">
    <source>
        <dbReference type="PROSITE-ProRule" id="PRU00047"/>
    </source>
</evidence>
<dbReference type="EMBL" id="AVOT02042879">
    <property type="protein sequence ID" value="MBW0538318.1"/>
    <property type="molecule type" value="Genomic_DNA"/>
</dbReference>
<comment type="caution">
    <text evidence="4">The sequence shown here is derived from an EMBL/GenBank/DDBJ whole genome shotgun (WGS) entry which is preliminary data.</text>
</comment>
<protein>
    <recommendedName>
        <fullName evidence="3">CCHC-type domain-containing protein</fullName>
    </recommendedName>
</protein>
<keyword evidence="2" id="KW-0863">Zinc-finger</keyword>
<gene>
    <name evidence="4" type="ORF">O181_078033</name>
</gene>
<dbReference type="InterPro" id="IPR001878">
    <property type="entry name" value="Znf_CCHC"/>
</dbReference>
<keyword evidence="2" id="KW-0479">Metal-binding</keyword>
<name>A0A9Q3FI58_9BASI</name>
<accession>A0A9Q3FI58</accession>
<dbReference type="InterPro" id="IPR036875">
    <property type="entry name" value="Znf_CCHC_sf"/>
</dbReference>
<dbReference type="GO" id="GO:0003676">
    <property type="term" value="F:nucleic acid binding"/>
    <property type="evidence" value="ECO:0007669"/>
    <property type="project" value="InterPro"/>
</dbReference>
<evidence type="ECO:0000313" key="5">
    <source>
        <dbReference type="Proteomes" id="UP000765509"/>
    </source>
</evidence>
<keyword evidence="2" id="KW-0862">Zinc</keyword>
<organism evidence="4 5">
    <name type="scientific">Austropuccinia psidii MF-1</name>
    <dbReference type="NCBI Taxonomy" id="1389203"/>
    <lineage>
        <taxon>Eukaryota</taxon>
        <taxon>Fungi</taxon>
        <taxon>Dikarya</taxon>
        <taxon>Basidiomycota</taxon>
        <taxon>Pucciniomycotina</taxon>
        <taxon>Pucciniomycetes</taxon>
        <taxon>Pucciniales</taxon>
        <taxon>Sphaerophragmiaceae</taxon>
        <taxon>Austropuccinia</taxon>
    </lineage>
</organism>
<sequence>MGDPSKLPDISSLNVSNPVLHLNCQAEILQRFSLIADRIQPCLSIDGSNFNMWSRNMINTWETCFIEDVKYFESQERDLDYQRNLIALSFIRNSVERSLFDSIISRLSMPNARSVYQAIKKQFSKASWSSIINHANILFHPPTQSPNLMKQVIDLGEAVEAIEGQIGPINSNKMITLSSFFSIPHLHKQITAALDTRLAANPSLTINSKDILDIVQKMNNKHLPASPEDSMQLSRIEALRMGNKISDGWKRQWLTPQHPCFYCGEAGHWAPDCLARIKAANARASSSKQKATVASMGTVPILESNEDLLDSGATRSVTSNLSLFTNIQWTDMNLLVASSTISNRHHRRRSTEHIPWFIDCPECAILQ</sequence>
<keyword evidence="1" id="KW-0507">mRNA processing</keyword>
<dbReference type="Gene3D" id="4.10.60.10">
    <property type="entry name" value="Zinc finger, CCHC-type"/>
    <property type="match status" value="1"/>
</dbReference>
<evidence type="ECO:0000259" key="3">
    <source>
        <dbReference type="PROSITE" id="PS50158"/>
    </source>
</evidence>
<dbReference type="Pfam" id="PF00098">
    <property type="entry name" value="zf-CCHC"/>
    <property type="match status" value="1"/>
</dbReference>